<dbReference type="EMBL" id="DAAMGM010000033">
    <property type="protein sequence ID" value="HAC6576982.1"/>
    <property type="molecule type" value="Genomic_DNA"/>
</dbReference>
<reference evidence="1" key="1">
    <citation type="journal article" date="2018" name="Genome Biol.">
        <title>SKESA: strategic k-mer extension for scrupulous assemblies.</title>
        <authorList>
            <person name="Souvorov A."/>
            <person name="Agarwala R."/>
            <person name="Lipman D.J."/>
        </authorList>
    </citation>
    <scope>NUCLEOTIDE SEQUENCE</scope>
    <source>
        <strain evidence="1">232-84</strain>
    </source>
</reference>
<dbReference type="AlphaFoldDB" id="A0A701ZJ81"/>
<dbReference type="SUPFAM" id="SSF53901">
    <property type="entry name" value="Thiolase-like"/>
    <property type="match status" value="2"/>
</dbReference>
<organism evidence="1">
    <name type="scientific">Salmonella enterica</name>
    <name type="common">Salmonella choleraesuis</name>
    <dbReference type="NCBI Taxonomy" id="28901"/>
    <lineage>
        <taxon>Bacteria</taxon>
        <taxon>Pseudomonadati</taxon>
        <taxon>Pseudomonadota</taxon>
        <taxon>Gammaproteobacteria</taxon>
        <taxon>Enterobacterales</taxon>
        <taxon>Enterobacteriaceae</taxon>
        <taxon>Salmonella</taxon>
    </lineage>
</organism>
<comment type="caution">
    <text evidence="1">The sequence shown here is derived from an EMBL/GenBank/DDBJ whole genome shotgun (WGS) entry which is preliminary data.</text>
</comment>
<name>A0A701ZJ81_SALER</name>
<accession>A0A701ZJ81</accession>
<protein>
    <recommendedName>
        <fullName evidence="2">3-oxoacyl-ACP synthase</fullName>
    </recommendedName>
</protein>
<evidence type="ECO:0008006" key="2">
    <source>
        <dbReference type="Google" id="ProtNLM"/>
    </source>
</evidence>
<proteinExistence type="predicted"/>
<sequence length="343" mass="36652">MTALCVTATGMCCAVGYSTATAVPAIRAGMDHFRETQFVDLQGKPLIGAQLYGIDLWGTARMGWMFQKVVSECLVKSSGTDFHDTALILIVPEPERPGASGEWPKEIYRACTAQYSFHPCSSVLPQGKTGLIPALALASDFLSAGKVQRVLIAGVDSFFSSAAITHYLEQQRLLSGDNSDGFIPGEAASAIMVTHTQPGQHSDAGLLISGIGQCTEDAHILQDERPNRGTGLNKAIRQAVTDSGRPLTETLFHISAVSHESFYFRETELAVLRSLEHKVADYPHLMLTSCTGEVGAASGPLMLAYLASVMSRTDGPGKKGLLHLSGDTGRRAAAIVQWQESAI</sequence>
<dbReference type="GO" id="GO:0016746">
    <property type="term" value="F:acyltransferase activity"/>
    <property type="evidence" value="ECO:0007669"/>
    <property type="project" value="InterPro"/>
</dbReference>
<dbReference type="InterPro" id="IPR016039">
    <property type="entry name" value="Thiolase-like"/>
</dbReference>
<gene>
    <name evidence="1" type="ORF">G0B27_22925</name>
</gene>
<dbReference type="GO" id="GO:0044281">
    <property type="term" value="P:small molecule metabolic process"/>
    <property type="evidence" value="ECO:0007669"/>
    <property type="project" value="UniProtKB-ARBA"/>
</dbReference>
<dbReference type="Gene3D" id="3.40.47.10">
    <property type="match status" value="1"/>
</dbReference>
<reference evidence="1" key="2">
    <citation type="submission" date="2018-07" db="EMBL/GenBank/DDBJ databases">
        <authorList>
            <consortium name="NCBI Pathogen Detection Project"/>
        </authorList>
    </citation>
    <scope>NUCLEOTIDE SEQUENCE</scope>
    <source>
        <strain evidence="1">232-84</strain>
    </source>
</reference>
<dbReference type="RefSeq" id="WP_079792880.1">
    <property type="nucleotide sequence ID" value="NZ_MXNY01000010.1"/>
</dbReference>
<evidence type="ECO:0000313" key="1">
    <source>
        <dbReference type="EMBL" id="HAC6576982.1"/>
    </source>
</evidence>